<proteinExistence type="predicted"/>
<gene>
    <name evidence="1" type="ORF">CEP51_008562</name>
</gene>
<name>A0A428RKI3_9HYPO</name>
<keyword evidence="2" id="KW-1185">Reference proteome</keyword>
<evidence type="ECO:0008006" key="3">
    <source>
        <dbReference type="Google" id="ProtNLM"/>
    </source>
</evidence>
<comment type="caution">
    <text evidence="1">The sequence shown here is derived from an EMBL/GenBank/DDBJ whole genome shotgun (WGS) entry which is preliminary data.</text>
</comment>
<dbReference type="Proteomes" id="UP000287972">
    <property type="component" value="Unassembled WGS sequence"/>
</dbReference>
<dbReference type="AlphaFoldDB" id="A0A428RKI3"/>
<accession>A0A428RKI3</accession>
<evidence type="ECO:0000313" key="2">
    <source>
        <dbReference type="Proteomes" id="UP000287972"/>
    </source>
</evidence>
<evidence type="ECO:0000313" key="1">
    <source>
        <dbReference type="EMBL" id="RSL78045.1"/>
    </source>
</evidence>
<organism evidence="1 2">
    <name type="scientific">Fusarium floridanum</name>
    <dbReference type="NCBI Taxonomy" id="1325733"/>
    <lineage>
        <taxon>Eukaryota</taxon>
        <taxon>Fungi</taxon>
        <taxon>Dikarya</taxon>
        <taxon>Ascomycota</taxon>
        <taxon>Pezizomycotina</taxon>
        <taxon>Sordariomycetes</taxon>
        <taxon>Hypocreomycetidae</taxon>
        <taxon>Hypocreales</taxon>
        <taxon>Nectriaceae</taxon>
        <taxon>Fusarium</taxon>
        <taxon>Fusarium solani species complex</taxon>
    </lineage>
</organism>
<protein>
    <recommendedName>
        <fullName evidence="3">NACHT-NTPase and P-loop NTPases N-terminal domain-containing protein</fullName>
    </recommendedName>
</protein>
<sequence>MSDMWTPDYDLYKGKSIIEMIGILTGAFGELEQHFPTPRVHSQVSRYDVHNLCEQFRKWVEDPDRYNAAASDGGKQVRKHLWEIGSLLNSINNVYAARCAVDKHTLGAADIFLNEVDSHLRSLHIILAEFKKEEEAQSKEST</sequence>
<reference evidence="1 2" key="1">
    <citation type="submission" date="2017-06" db="EMBL/GenBank/DDBJ databases">
        <title>Comparative genomic analysis of Ambrosia Fusariam Clade fungi.</title>
        <authorList>
            <person name="Stajich J.E."/>
            <person name="Carrillo J."/>
            <person name="Kijimoto T."/>
            <person name="Eskalen A."/>
            <person name="O'Donnell K."/>
            <person name="Kasson M."/>
        </authorList>
    </citation>
    <scope>NUCLEOTIDE SEQUENCE [LARGE SCALE GENOMIC DNA]</scope>
    <source>
        <strain evidence="1 2">NRRL62606</strain>
    </source>
</reference>
<dbReference type="EMBL" id="NKCL01000224">
    <property type="protein sequence ID" value="RSL78045.1"/>
    <property type="molecule type" value="Genomic_DNA"/>
</dbReference>